<comment type="caution">
    <text evidence="2">The sequence shown here is derived from an EMBL/GenBank/DDBJ whole genome shotgun (WGS) entry which is preliminary data.</text>
</comment>
<name>F2BDW7_9NEIS</name>
<dbReference type="Proteomes" id="UP000004105">
    <property type="component" value="Unassembled WGS sequence"/>
</dbReference>
<proteinExistence type="predicted"/>
<gene>
    <name evidence="2" type="ORF">HMPREF9123_1923</name>
</gene>
<sequence length="99" mass="11126">MALPRTRIPRPNRTTRARSNTGNRVRACGTHTTKTRRGRLKAQLRRSQTRKGSLKYNNRRPRTRQNPTKKQPETAVAVSGCLRLSAQTLCPHAASPIPS</sequence>
<feature type="compositionally biased region" description="Basic residues" evidence="1">
    <location>
        <begin position="33"/>
        <end position="63"/>
    </location>
</feature>
<keyword evidence="3" id="KW-1185">Reference proteome</keyword>
<evidence type="ECO:0000256" key="1">
    <source>
        <dbReference type="SAM" id="MobiDB-lite"/>
    </source>
</evidence>
<protein>
    <submittedName>
        <fullName evidence="2">Uncharacterized protein</fullName>
    </submittedName>
</protein>
<reference evidence="2 3" key="1">
    <citation type="submission" date="2011-02" db="EMBL/GenBank/DDBJ databases">
        <authorList>
            <person name="Muzny D."/>
            <person name="Qin X."/>
            <person name="Deng J."/>
            <person name="Jiang H."/>
            <person name="Liu Y."/>
            <person name="Qu J."/>
            <person name="Song X.-Z."/>
            <person name="Zhang L."/>
            <person name="Thornton R."/>
            <person name="Coyle M."/>
            <person name="Francisco L."/>
            <person name="Jackson L."/>
            <person name="Javaid M."/>
            <person name="Korchina V."/>
            <person name="Kovar C."/>
            <person name="Mata R."/>
            <person name="Mathew T."/>
            <person name="Ngo R."/>
            <person name="Nguyen L."/>
            <person name="Nguyen N."/>
            <person name="Okwuonu G."/>
            <person name="Ongeri F."/>
            <person name="Pham C."/>
            <person name="Simmons D."/>
            <person name="Wilczek-Boney K."/>
            <person name="Hale W."/>
            <person name="Jakkamsetti A."/>
            <person name="Pham P."/>
            <person name="Ruth R."/>
            <person name="San Lucas F."/>
            <person name="Warren J."/>
            <person name="Zhang J."/>
            <person name="Zhao Z."/>
            <person name="Zhou C."/>
            <person name="Zhu D."/>
            <person name="Lee S."/>
            <person name="Bess C."/>
            <person name="Blankenburg K."/>
            <person name="Forbes L."/>
            <person name="Fu Q."/>
            <person name="Gubbala S."/>
            <person name="Hirani K."/>
            <person name="Jayaseelan J.C."/>
            <person name="Lara F."/>
            <person name="Munidasa M."/>
            <person name="Palculict T."/>
            <person name="Patil S."/>
            <person name="Pu L.-L."/>
            <person name="Saada N."/>
            <person name="Tang L."/>
            <person name="Weissenberger G."/>
            <person name="Zhu Y."/>
            <person name="Hemphill L."/>
            <person name="Shang Y."/>
            <person name="Youmans B."/>
            <person name="Ayvaz T."/>
            <person name="Ross M."/>
            <person name="Santibanez J."/>
            <person name="Aqrawi P."/>
            <person name="Gross S."/>
            <person name="Joshi V."/>
            <person name="Fowler G."/>
            <person name="Nazareth L."/>
            <person name="Reid J."/>
            <person name="Worley K."/>
            <person name="Petrosino J."/>
            <person name="Highlander S."/>
            <person name="Gibbs R."/>
        </authorList>
    </citation>
    <scope>NUCLEOTIDE SEQUENCE [LARGE SCALE GENOMIC DNA]</scope>
    <source>
        <strain evidence="2 3">ATCC BAA-1200</strain>
    </source>
</reference>
<organism evidence="2 3">
    <name type="scientific">Neisseria bacilliformis ATCC BAA-1200</name>
    <dbReference type="NCBI Taxonomy" id="888742"/>
    <lineage>
        <taxon>Bacteria</taxon>
        <taxon>Pseudomonadati</taxon>
        <taxon>Pseudomonadota</taxon>
        <taxon>Betaproteobacteria</taxon>
        <taxon>Neisseriales</taxon>
        <taxon>Neisseriaceae</taxon>
        <taxon>Neisseria</taxon>
    </lineage>
</organism>
<dbReference type="HOGENOM" id="CLU_2317343_0_0_4"/>
<feature type="compositionally biased region" description="Basic residues" evidence="1">
    <location>
        <begin position="7"/>
        <end position="16"/>
    </location>
</feature>
<dbReference type="EMBL" id="AFAY01000042">
    <property type="protein sequence ID" value="EGF10286.1"/>
    <property type="molecule type" value="Genomic_DNA"/>
</dbReference>
<dbReference type="AlphaFoldDB" id="F2BDW7"/>
<evidence type="ECO:0000313" key="2">
    <source>
        <dbReference type="EMBL" id="EGF10286.1"/>
    </source>
</evidence>
<feature type="region of interest" description="Disordered" evidence="1">
    <location>
        <begin position="1"/>
        <end position="76"/>
    </location>
</feature>
<accession>F2BDW7</accession>
<evidence type="ECO:0000313" key="3">
    <source>
        <dbReference type="Proteomes" id="UP000004105"/>
    </source>
</evidence>